<reference evidence="1" key="1">
    <citation type="submission" date="2021-03" db="EMBL/GenBank/DDBJ databases">
        <title>Draft genome sequence of rust myrtle Austropuccinia psidii MF-1, a brazilian biotype.</title>
        <authorList>
            <person name="Quecine M.C."/>
            <person name="Pachon D.M.R."/>
            <person name="Bonatelli M.L."/>
            <person name="Correr F.H."/>
            <person name="Franceschini L.M."/>
            <person name="Leite T.F."/>
            <person name="Margarido G.R.A."/>
            <person name="Almeida C.A."/>
            <person name="Ferrarezi J.A."/>
            <person name="Labate C.A."/>
        </authorList>
    </citation>
    <scope>NUCLEOTIDE SEQUENCE</scope>
    <source>
        <strain evidence="1">MF-1</strain>
    </source>
</reference>
<protein>
    <submittedName>
        <fullName evidence="1">Uncharacterized protein</fullName>
    </submittedName>
</protein>
<gene>
    <name evidence="1" type="ORF">O181_083683</name>
</gene>
<evidence type="ECO:0000313" key="1">
    <source>
        <dbReference type="EMBL" id="MBW0543968.1"/>
    </source>
</evidence>
<sequence length="251" mass="27691">MLEGLSQLVVAQFIPGISRVNTGGVVKQIRLISYSPPGPDVEGSDELDGEEVEVVRNSAGKKSSNSPSHPPSKIFQSQLMPCTPRAFQTILSIIPTTLLPAPPNSSTTKPSLVPVGRPSPICQSRNSPIVTSQQLQPVASSSRRREELSIFLFPAAKVFQKRDCRTILVTREDPNTESENLDAMAGLSIRVDRNSREVIEYVNDMTIPGTSSEEKAAEFVMYEDELINYFQRTFDHLGRDSYLPCHCLCLV</sequence>
<dbReference type="Proteomes" id="UP000765509">
    <property type="component" value="Unassembled WGS sequence"/>
</dbReference>
<dbReference type="EMBL" id="AVOT02048776">
    <property type="protein sequence ID" value="MBW0543968.1"/>
    <property type="molecule type" value="Genomic_DNA"/>
</dbReference>
<keyword evidence="2" id="KW-1185">Reference proteome</keyword>
<dbReference type="AlphaFoldDB" id="A0A9Q3IJT3"/>
<evidence type="ECO:0000313" key="2">
    <source>
        <dbReference type="Proteomes" id="UP000765509"/>
    </source>
</evidence>
<name>A0A9Q3IJT3_9BASI</name>
<organism evidence="1 2">
    <name type="scientific">Austropuccinia psidii MF-1</name>
    <dbReference type="NCBI Taxonomy" id="1389203"/>
    <lineage>
        <taxon>Eukaryota</taxon>
        <taxon>Fungi</taxon>
        <taxon>Dikarya</taxon>
        <taxon>Basidiomycota</taxon>
        <taxon>Pucciniomycotina</taxon>
        <taxon>Pucciniomycetes</taxon>
        <taxon>Pucciniales</taxon>
        <taxon>Sphaerophragmiaceae</taxon>
        <taxon>Austropuccinia</taxon>
    </lineage>
</organism>
<accession>A0A9Q3IJT3</accession>
<proteinExistence type="predicted"/>
<comment type="caution">
    <text evidence="1">The sequence shown here is derived from an EMBL/GenBank/DDBJ whole genome shotgun (WGS) entry which is preliminary data.</text>
</comment>